<sequence>MPFPVLLHAQKEHLLKIVTMIQLQARVAPIVMEELGHIKAINQVATIPIIAFPDLAQVLVIGIHGNFQSFLQEELHWRFT</sequence>
<dbReference type="Proteomes" id="UP000276178">
    <property type="component" value="Unassembled WGS sequence"/>
</dbReference>
<gene>
    <name evidence="1" type="ORF">EB820_02955</name>
</gene>
<accession>A0A3M8BAY4</accession>
<proteinExistence type="predicted"/>
<name>A0A3M8BAY4_9BACL</name>
<evidence type="ECO:0000313" key="2">
    <source>
        <dbReference type="Proteomes" id="UP000276178"/>
    </source>
</evidence>
<protein>
    <submittedName>
        <fullName evidence="1">Uncharacterized protein</fullName>
    </submittedName>
</protein>
<organism evidence="1 2">
    <name type="scientific">Brevibacillus agri</name>
    <dbReference type="NCBI Taxonomy" id="51101"/>
    <lineage>
        <taxon>Bacteria</taxon>
        <taxon>Bacillati</taxon>
        <taxon>Bacillota</taxon>
        <taxon>Bacilli</taxon>
        <taxon>Bacillales</taxon>
        <taxon>Paenibacillaceae</taxon>
        <taxon>Brevibacillus</taxon>
    </lineage>
</organism>
<reference evidence="1 2" key="1">
    <citation type="submission" date="2018-10" db="EMBL/GenBank/DDBJ databases">
        <title>Phylogenomics of Brevibacillus.</title>
        <authorList>
            <person name="Dunlap C."/>
        </authorList>
    </citation>
    <scope>NUCLEOTIDE SEQUENCE [LARGE SCALE GENOMIC DNA]</scope>
    <source>
        <strain evidence="1 2">NRRL NRS 1219</strain>
    </source>
</reference>
<evidence type="ECO:0000313" key="1">
    <source>
        <dbReference type="EMBL" id="RNB60500.1"/>
    </source>
</evidence>
<dbReference type="EMBL" id="RHHN01000009">
    <property type="protein sequence ID" value="RNB60500.1"/>
    <property type="molecule type" value="Genomic_DNA"/>
</dbReference>
<comment type="caution">
    <text evidence="1">The sequence shown here is derived from an EMBL/GenBank/DDBJ whole genome shotgun (WGS) entry which is preliminary data.</text>
</comment>
<dbReference type="AlphaFoldDB" id="A0A3M8BAY4"/>